<protein>
    <submittedName>
        <fullName evidence="3">DNA-binding transcriptional regulator, XRE-family HTH domain</fullName>
    </submittedName>
</protein>
<dbReference type="RefSeq" id="WP_072854848.1">
    <property type="nucleotide sequence ID" value="NZ_FQVI01000049.1"/>
</dbReference>
<dbReference type="SMART" id="SM00530">
    <property type="entry name" value="HTH_XRE"/>
    <property type="match status" value="1"/>
</dbReference>
<dbReference type="PANTHER" id="PTHR46558">
    <property type="entry name" value="TRACRIPTIONAL REGULATORY PROTEIN-RELATED-RELATED"/>
    <property type="match status" value="1"/>
</dbReference>
<name>A0A1M5CYF3_9CLOT</name>
<sequence length="74" mass="8802">MNKLRDLREDMDKSQSFMAKLLNVNQTTYHRYETEELNIPVESLKTLAKYFGTSVDYLLCLTDERKPYPRKPVD</sequence>
<dbReference type="Proteomes" id="UP000184245">
    <property type="component" value="Unassembled WGS sequence"/>
</dbReference>
<proteinExistence type="predicted"/>
<evidence type="ECO:0000313" key="4">
    <source>
        <dbReference type="Proteomes" id="UP000184245"/>
    </source>
</evidence>
<dbReference type="InterPro" id="IPR001387">
    <property type="entry name" value="Cro/C1-type_HTH"/>
</dbReference>
<dbReference type="PROSITE" id="PS50943">
    <property type="entry name" value="HTH_CROC1"/>
    <property type="match status" value="1"/>
</dbReference>
<dbReference type="PANTHER" id="PTHR46558:SF14">
    <property type="entry name" value="HTH-TYPE TRANSCRIPTIONAL REGULATOR ANSR"/>
    <property type="match status" value="1"/>
</dbReference>
<evidence type="ECO:0000313" key="3">
    <source>
        <dbReference type="EMBL" id="SHF59667.1"/>
    </source>
</evidence>
<dbReference type="CDD" id="cd00093">
    <property type="entry name" value="HTH_XRE"/>
    <property type="match status" value="1"/>
</dbReference>
<gene>
    <name evidence="3" type="ORF">SAMN02745158_04343</name>
</gene>
<evidence type="ECO:0000256" key="1">
    <source>
        <dbReference type="ARBA" id="ARBA00023125"/>
    </source>
</evidence>
<dbReference type="STRING" id="1122155.SAMN02745158_04343"/>
<evidence type="ECO:0000259" key="2">
    <source>
        <dbReference type="PROSITE" id="PS50943"/>
    </source>
</evidence>
<keyword evidence="4" id="KW-1185">Reference proteome</keyword>
<dbReference type="OrthoDB" id="9812239at2"/>
<keyword evidence="1 3" id="KW-0238">DNA-binding</keyword>
<dbReference type="Pfam" id="PF01381">
    <property type="entry name" value="HTH_3"/>
    <property type="match status" value="1"/>
</dbReference>
<dbReference type="EMBL" id="FQVI01000049">
    <property type="protein sequence ID" value="SHF59667.1"/>
    <property type="molecule type" value="Genomic_DNA"/>
</dbReference>
<organism evidence="3 4">
    <name type="scientific">Lactonifactor longoviformis DSM 17459</name>
    <dbReference type="NCBI Taxonomy" id="1122155"/>
    <lineage>
        <taxon>Bacteria</taxon>
        <taxon>Bacillati</taxon>
        <taxon>Bacillota</taxon>
        <taxon>Clostridia</taxon>
        <taxon>Eubacteriales</taxon>
        <taxon>Clostridiaceae</taxon>
        <taxon>Lactonifactor</taxon>
    </lineage>
</organism>
<accession>A0A1M5CYF3</accession>
<dbReference type="Gene3D" id="1.10.260.40">
    <property type="entry name" value="lambda repressor-like DNA-binding domains"/>
    <property type="match status" value="1"/>
</dbReference>
<feature type="domain" description="HTH cro/C1-type" evidence="2">
    <location>
        <begin position="4"/>
        <end position="58"/>
    </location>
</feature>
<dbReference type="GO" id="GO:0003677">
    <property type="term" value="F:DNA binding"/>
    <property type="evidence" value="ECO:0007669"/>
    <property type="project" value="UniProtKB-KW"/>
</dbReference>
<dbReference type="SUPFAM" id="SSF47413">
    <property type="entry name" value="lambda repressor-like DNA-binding domains"/>
    <property type="match status" value="1"/>
</dbReference>
<dbReference type="AlphaFoldDB" id="A0A1M5CYF3"/>
<dbReference type="InterPro" id="IPR010982">
    <property type="entry name" value="Lambda_DNA-bd_dom_sf"/>
</dbReference>
<reference evidence="3 4" key="1">
    <citation type="submission" date="2016-11" db="EMBL/GenBank/DDBJ databases">
        <authorList>
            <person name="Jaros S."/>
            <person name="Januszkiewicz K."/>
            <person name="Wedrychowicz H."/>
        </authorList>
    </citation>
    <scope>NUCLEOTIDE SEQUENCE [LARGE SCALE GENOMIC DNA]</scope>
    <source>
        <strain evidence="3 4">DSM 17459</strain>
    </source>
</reference>